<feature type="binding site" evidence="18">
    <location>
        <position position="60"/>
    </location>
    <ligand>
        <name>Mg(2+)</name>
        <dbReference type="ChEBI" id="CHEBI:18420"/>
    </ligand>
</feature>
<dbReference type="PROSITE" id="PS51462">
    <property type="entry name" value="NUDIX"/>
    <property type="match status" value="1"/>
</dbReference>
<comment type="cofactor">
    <cofactor evidence="1 18">
        <name>Mg(2+)</name>
        <dbReference type="ChEBI" id="CHEBI:18420"/>
    </cofactor>
</comment>
<comment type="catalytic activity">
    <reaction evidence="10">
        <text>8-oxo-dGTP + H2O = 8-oxo-dGMP + diphosphate + H(+)</text>
        <dbReference type="Rhea" id="RHEA:31575"/>
        <dbReference type="ChEBI" id="CHEBI:15377"/>
        <dbReference type="ChEBI" id="CHEBI:15378"/>
        <dbReference type="ChEBI" id="CHEBI:33019"/>
        <dbReference type="ChEBI" id="CHEBI:63224"/>
        <dbReference type="ChEBI" id="CHEBI:77896"/>
        <dbReference type="EC" id="3.6.1.55"/>
    </reaction>
</comment>
<proteinExistence type="inferred from homology"/>
<accession>A0A831KCW5</accession>
<dbReference type="CDD" id="cd03425">
    <property type="entry name" value="NUDIX_MutT_NudA_like"/>
    <property type="match status" value="1"/>
</dbReference>
<keyword evidence="9" id="KW-0234">DNA repair</keyword>
<feature type="binding site" evidence="18">
    <location>
        <position position="40"/>
    </location>
    <ligand>
        <name>Mg(2+)</name>
        <dbReference type="ChEBI" id="CHEBI:18420"/>
    </ligand>
</feature>
<dbReference type="GO" id="GO:0035539">
    <property type="term" value="F:8-oxo-7,8-dihydrodeoxyguanosine triphosphate pyrophosphatase activity"/>
    <property type="evidence" value="ECO:0007669"/>
    <property type="project" value="UniProtKB-EC"/>
</dbReference>
<evidence type="ECO:0000256" key="13">
    <source>
        <dbReference type="ARBA" id="ARBA00040794"/>
    </source>
</evidence>
<dbReference type="InterPro" id="IPR015797">
    <property type="entry name" value="NUDIX_hydrolase-like_dom_sf"/>
</dbReference>
<evidence type="ECO:0000256" key="8">
    <source>
        <dbReference type="ARBA" id="ARBA00022842"/>
    </source>
</evidence>
<keyword evidence="3" id="KW-0515">Mutator protein</keyword>
<dbReference type="Gene3D" id="3.90.79.10">
    <property type="entry name" value="Nucleoside Triphosphate Pyrophosphohydrolase"/>
    <property type="match status" value="1"/>
</dbReference>
<evidence type="ECO:0000256" key="6">
    <source>
        <dbReference type="ARBA" id="ARBA00022763"/>
    </source>
</evidence>
<dbReference type="InterPro" id="IPR013785">
    <property type="entry name" value="Aldolase_TIM"/>
</dbReference>
<comment type="caution">
    <text evidence="20">The sequence shown here is derived from an EMBL/GenBank/DDBJ whole genome shotgun (WGS) entry which is preliminary data.</text>
</comment>
<evidence type="ECO:0000256" key="4">
    <source>
        <dbReference type="ARBA" id="ARBA00022705"/>
    </source>
</evidence>
<dbReference type="Pfam" id="PF14815">
    <property type="entry name" value="NUDIX_4"/>
    <property type="match status" value="1"/>
</dbReference>
<dbReference type="GO" id="GO:0009228">
    <property type="term" value="P:thiamine biosynthetic process"/>
    <property type="evidence" value="ECO:0007669"/>
    <property type="project" value="UniProtKB-KW"/>
</dbReference>
<name>A0A831KCW5_9GAMM</name>
<dbReference type="InterPro" id="IPR022998">
    <property type="entry name" value="ThiamineP_synth_TenI"/>
</dbReference>
<dbReference type="EMBL" id="DRCV01000252">
    <property type="protein sequence ID" value="HDK38494.1"/>
    <property type="molecule type" value="Genomic_DNA"/>
</dbReference>
<dbReference type="GO" id="GO:0006281">
    <property type="term" value="P:DNA repair"/>
    <property type="evidence" value="ECO:0007669"/>
    <property type="project" value="UniProtKB-KW"/>
</dbReference>
<dbReference type="PANTHER" id="PTHR47707:SF1">
    <property type="entry name" value="NUDIX HYDROLASE FAMILY PROTEIN"/>
    <property type="match status" value="1"/>
</dbReference>
<dbReference type="AlphaFoldDB" id="A0A831KCW5"/>
<keyword evidence="6" id="KW-0227">DNA damage</keyword>
<dbReference type="PANTHER" id="PTHR47707">
    <property type="entry name" value="8-OXO-DGTP DIPHOSPHATASE"/>
    <property type="match status" value="1"/>
</dbReference>
<dbReference type="Proteomes" id="UP000885822">
    <property type="component" value="Unassembled WGS sequence"/>
</dbReference>
<dbReference type="InterPro" id="IPR003561">
    <property type="entry name" value="Mutator_MutT"/>
</dbReference>
<feature type="domain" description="Nudix hydrolase" evidence="19">
    <location>
        <begin position="5"/>
        <end position="133"/>
    </location>
</feature>
<evidence type="ECO:0000313" key="20">
    <source>
        <dbReference type="EMBL" id="HDK38494.1"/>
    </source>
</evidence>
<dbReference type="InterPro" id="IPR036206">
    <property type="entry name" value="ThiamineP_synth_sf"/>
</dbReference>
<comment type="similarity">
    <text evidence="2">Belongs to the Nudix hydrolase family.</text>
</comment>
<keyword evidence="5 18" id="KW-0479">Metal-binding</keyword>
<dbReference type="CDD" id="cd00564">
    <property type="entry name" value="TMP_TenI"/>
    <property type="match status" value="1"/>
</dbReference>
<organism evidence="20">
    <name type="scientific">Thiolapillus brandeum</name>
    <dbReference type="NCBI Taxonomy" id="1076588"/>
    <lineage>
        <taxon>Bacteria</taxon>
        <taxon>Pseudomonadati</taxon>
        <taxon>Pseudomonadota</taxon>
        <taxon>Gammaproteobacteria</taxon>
        <taxon>Chromatiales</taxon>
        <taxon>Sedimenticolaceae</taxon>
        <taxon>Thiolapillus</taxon>
    </lineage>
</organism>
<evidence type="ECO:0000256" key="16">
    <source>
        <dbReference type="ARBA" id="ARBA00042798"/>
    </source>
</evidence>
<gene>
    <name evidence="20" type="ORF">ENG92_05710</name>
</gene>
<evidence type="ECO:0000256" key="17">
    <source>
        <dbReference type="PIRSR" id="PIRSR603561-1"/>
    </source>
</evidence>
<protein>
    <recommendedName>
        <fullName evidence="13">8-oxo-dGTP diphosphatase</fullName>
        <ecNumber evidence="12">3.6.1.55</ecNumber>
    </recommendedName>
    <alternativeName>
        <fullName evidence="16">7,8-dihydro-8-oxoguanine-triphosphatase</fullName>
    </alternativeName>
    <alternativeName>
        <fullName evidence="15">Mutator protein MutT</fullName>
    </alternativeName>
    <alternativeName>
        <fullName evidence="14">dGTP pyrophosphohydrolase</fullName>
    </alternativeName>
</protein>
<evidence type="ECO:0000256" key="18">
    <source>
        <dbReference type="PIRSR" id="PIRSR603561-2"/>
    </source>
</evidence>
<dbReference type="SUPFAM" id="SSF51391">
    <property type="entry name" value="Thiamin phosphate synthase"/>
    <property type="match status" value="1"/>
</dbReference>
<keyword evidence="4" id="KW-0235">DNA replication</keyword>
<dbReference type="InterPro" id="IPR029119">
    <property type="entry name" value="MutY_C"/>
</dbReference>
<dbReference type="Pfam" id="PF02581">
    <property type="entry name" value="TMP-TENI"/>
    <property type="match status" value="1"/>
</dbReference>
<feature type="binding site" evidence="17">
    <location>
        <position position="26"/>
    </location>
    <ligand>
        <name>8-oxo-dGTP</name>
        <dbReference type="ChEBI" id="CHEBI:77896"/>
    </ligand>
</feature>
<evidence type="ECO:0000256" key="11">
    <source>
        <dbReference type="ARBA" id="ARBA00036904"/>
    </source>
</evidence>
<dbReference type="InterPro" id="IPR020084">
    <property type="entry name" value="NUDIX_hydrolase_CS"/>
</dbReference>
<comment type="catalytic activity">
    <reaction evidence="11">
        <text>8-oxo-GTP + H2O = 8-oxo-GMP + diphosphate + H(+)</text>
        <dbReference type="Rhea" id="RHEA:67616"/>
        <dbReference type="ChEBI" id="CHEBI:15377"/>
        <dbReference type="ChEBI" id="CHEBI:15378"/>
        <dbReference type="ChEBI" id="CHEBI:33019"/>
        <dbReference type="ChEBI" id="CHEBI:143553"/>
        <dbReference type="ChEBI" id="CHEBI:145694"/>
    </reaction>
</comment>
<evidence type="ECO:0000256" key="5">
    <source>
        <dbReference type="ARBA" id="ARBA00022723"/>
    </source>
</evidence>
<dbReference type="NCBIfam" id="TIGR00586">
    <property type="entry name" value="mutt"/>
    <property type="match status" value="1"/>
</dbReference>
<evidence type="ECO:0000259" key="19">
    <source>
        <dbReference type="PROSITE" id="PS51462"/>
    </source>
</evidence>
<dbReference type="InterPro" id="IPR047127">
    <property type="entry name" value="MutT-like"/>
</dbReference>
<dbReference type="InterPro" id="IPR020476">
    <property type="entry name" value="Nudix_hydrolase"/>
</dbReference>
<dbReference type="InterPro" id="IPR000086">
    <property type="entry name" value="NUDIX_hydrolase_dom"/>
</dbReference>
<evidence type="ECO:0000256" key="12">
    <source>
        <dbReference type="ARBA" id="ARBA00038905"/>
    </source>
</evidence>
<sequence>MVGLPVVHVAAGVLQNTKGEVLLAQRAMGSHQGGLWEFPGGKIESGEQAEETLQRELEEELGVQLKQYRPLIRVSHRYEDRKVILYTWLVSQWQGEPYGREGQSLSWVLPAELPDWPMPEADKPILLALDLPDRYLITPPSVNDPDLFLRQLRKALTSGVSLLQFRVFGLEEPQLVNLALESRLLCEEQGVRMLLNGPVGLARKIGAHGVHLDRRRLAAFDTLGDLTGLLLAASCHNAQELRQAQGCGIDFAVLSPVLPTQSHPDAKILGWKVFSDLCAHVSMPVYALGGMSADLIHKSWLHGAQGVAGIRGLWPNDCEAGYHPGG</sequence>
<evidence type="ECO:0000256" key="10">
    <source>
        <dbReference type="ARBA" id="ARBA00035861"/>
    </source>
</evidence>
<evidence type="ECO:0000256" key="3">
    <source>
        <dbReference type="ARBA" id="ARBA00022457"/>
    </source>
</evidence>
<reference evidence="20" key="1">
    <citation type="journal article" date="2020" name="mSystems">
        <title>Genome- and Community-Level Interaction Insights into Carbon Utilization and Element Cycling Functions of Hydrothermarchaeota in Hydrothermal Sediment.</title>
        <authorList>
            <person name="Zhou Z."/>
            <person name="Liu Y."/>
            <person name="Xu W."/>
            <person name="Pan J."/>
            <person name="Luo Z.H."/>
            <person name="Li M."/>
        </authorList>
    </citation>
    <scope>NUCLEOTIDE SEQUENCE [LARGE SCALE GENOMIC DNA]</scope>
    <source>
        <strain evidence="20">HyVt-26</strain>
    </source>
</reference>
<dbReference type="GO" id="GO:0044715">
    <property type="term" value="F:8-oxo-dGDP phosphatase activity"/>
    <property type="evidence" value="ECO:0007669"/>
    <property type="project" value="TreeGrafter"/>
</dbReference>
<evidence type="ECO:0000256" key="1">
    <source>
        <dbReference type="ARBA" id="ARBA00001946"/>
    </source>
</evidence>
<keyword evidence="8 18" id="KW-0460">Magnesium</keyword>
<dbReference type="EC" id="3.6.1.55" evidence="12"/>
<dbReference type="PRINTS" id="PR01401">
    <property type="entry name" value="MUTATORMUTT"/>
</dbReference>
<evidence type="ECO:0000256" key="14">
    <source>
        <dbReference type="ARBA" id="ARBA00041592"/>
    </source>
</evidence>
<keyword evidence="7 20" id="KW-0378">Hydrolase</keyword>
<evidence type="ECO:0000256" key="9">
    <source>
        <dbReference type="ARBA" id="ARBA00023204"/>
    </source>
</evidence>
<dbReference type="SUPFAM" id="SSF55811">
    <property type="entry name" value="Nudix"/>
    <property type="match status" value="1"/>
</dbReference>
<dbReference type="NCBIfam" id="NF006530">
    <property type="entry name" value="PRK08999.1"/>
    <property type="match status" value="1"/>
</dbReference>
<evidence type="ECO:0000256" key="15">
    <source>
        <dbReference type="ARBA" id="ARBA00041979"/>
    </source>
</evidence>
<evidence type="ECO:0000256" key="2">
    <source>
        <dbReference type="ARBA" id="ARBA00005582"/>
    </source>
</evidence>
<dbReference type="GO" id="GO:0044716">
    <property type="term" value="F:8-oxo-GDP phosphatase activity"/>
    <property type="evidence" value="ECO:0007669"/>
    <property type="project" value="TreeGrafter"/>
</dbReference>
<dbReference type="Gene3D" id="3.20.20.70">
    <property type="entry name" value="Aldolase class I"/>
    <property type="match status" value="1"/>
</dbReference>
<dbReference type="PRINTS" id="PR00502">
    <property type="entry name" value="NUDIXFAMILY"/>
</dbReference>
<feature type="binding site" evidence="17">
    <location>
        <position position="31"/>
    </location>
    <ligand>
        <name>8-oxo-dGTP</name>
        <dbReference type="ChEBI" id="CHEBI:77896"/>
    </ligand>
</feature>
<evidence type="ECO:0000256" key="7">
    <source>
        <dbReference type="ARBA" id="ARBA00022801"/>
    </source>
</evidence>
<feature type="binding site" evidence="17">
    <location>
        <begin position="37"/>
        <end position="40"/>
    </location>
    <ligand>
        <name>8-oxo-dGTP</name>
        <dbReference type="ChEBI" id="CHEBI:77896"/>
    </ligand>
</feature>
<dbReference type="GO" id="GO:0046872">
    <property type="term" value="F:metal ion binding"/>
    <property type="evidence" value="ECO:0007669"/>
    <property type="project" value="UniProtKB-KW"/>
</dbReference>
<dbReference type="GO" id="GO:0008413">
    <property type="term" value="F:8-oxo-7,8-dihydroguanosine triphosphate pyrophosphatase activity"/>
    <property type="evidence" value="ECO:0007669"/>
    <property type="project" value="InterPro"/>
</dbReference>
<dbReference type="GO" id="GO:0006260">
    <property type="term" value="P:DNA replication"/>
    <property type="evidence" value="ECO:0007669"/>
    <property type="project" value="UniProtKB-KW"/>
</dbReference>
<dbReference type="FunFam" id="3.90.79.10:FF:000014">
    <property type="entry name" value="8-oxo-dGTP diphosphatase MutT"/>
    <property type="match status" value="1"/>
</dbReference>
<dbReference type="PROSITE" id="PS00893">
    <property type="entry name" value="NUDIX_BOX"/>
    <property type="match status" value="1"/>
</dbReference>